<evidence type="ECO:0000313" key="1">
    <source>
        <dbReference type="EMBL" id="KAJ4703218.1"/>
    </source>
</evidence>
<comment type="caution">
    <text evidence="1">The sequence shown here is derived from an EMBL/GenBank/DDBJ whole genome shotgun (WGS) entry which is preliminary data.</text>
</comment>
<proteinExistence type="predicted"/>
<reference evidence="1 2" key="1">
    <citation type="journal article" date="2023" name="Science">
        <title>Complex scaffold remodeling in plant triterpene biosynthesis.</title>
        <authorList>
            <person name="De La Pena R."/>
            <person name="Hodgson H."/>
            <person name="Liu J.C."/>
            <person name="Stephenson M.J."/>
            <person name="Martin A.C."/>
            <person name="Owen C."/>
            <person name="Harkess A."/>
            <person name="Leebens-Mack J."/>
            <person name="Jimenez L.E."/>
            <person name="Osbourn A."/>
            <person name="Sattely E.S."/>
        </authorList>
    </citation>
    <scope>NUCLEOTIDE SEQUENCE [LARGE SCALE GENOMIC DNA]</scope>
    <source>
        <strain evidence="2">cv. JPN11</strain>
        <tissue evidence="1">Leaf</tissue>
    </source>
</reference>
<protein>
    <submittedName>
        <fullName evidence="1">Cysteine-rich receptor-kinase-like protein</fullName>
    </submittedName>
</protein>
<sequence length="679" mass="75850">MLLLTMRILFFSCSKTLYLLYLLSFISFVMSLGPEFMPYNCSSGPDNIASNTFTSNLNRLLDQTMQDTAGGSAYYNTSEGKYPDIVYGLYLCNLNSESCQECMNLAGDTIRKNCNGSKEAIIWDDKCMLRYSDKPFSSKLETAPNNCSRNGKNFTEPEKFRKSVVQSLDEVSLMATSGNASKNYAKLVVRVSGKDKLYSFAQCKPDLSIEDCKACLKVAANSLQSCYQDKQGARFLNPSCNIRFELYPFFSRREAPPSSPRGSPNVSIPRRGKGSKIWIETGTTVSAFLIVVALFVVFLLNMRRRYKDKEGKANSQEAQLLELGGGGIGNYSDILRGEKQVESQEFPVFPLELTLKATQHFSAENKLGEGGFGPVYKGVLADGKEIAVKRLSRTSGQGLQEFKNEVSLIAKLQHKNLVRLLGCCLGRNELLLIYEYMPNKSLDFLLFDSTKGVQLDWERRFGIINGIARGLLYLHEDSRLKIIHRDLKASNILLDHEMNPKISDFGMARIFGGNQNEANTNRVVGTYGYMAPEYAMEGLFSVKSDVFSFGVLLLEIISGKKNSGFYLSEQSRSLPTHAWTLWREGNALELMDQVLQHSYNPDELLKCIHIGLLCVQEDPAERPTMSSVVVMLASDTITLPQPTEPPFSVGRAALKLRQSLSDIRVCIDSEETVSDISPR</sequence>
<evidence type="ECO:0000313" key="2">
    <source>
        <dbReference type="Proteomes" id="UP001164539"/>
    </source>
</evidence>
<organism evidence="1 2">
    <name type="scientific">Melia azedarach</name>
    <name type="common">Chinaberry tree</name>
    <dbReference type="NCBI Taxonomy" id="155640"/>
    <lineage>
        <taxon>Eukaryota</taxon>
        <taxon>Viridiplantae</taxon>
        <taxon>Streptophyta</taxon>
        <taxon>Embryophyta</taxon>
        <taxon>Tracheophyta</taxon>
        <taxon>Spermatophyta</taxon>
        <taxon>Magnoliopsida</taxon>
        <taxon>eudicotyledons</taxon>
        <taxon>Gunneridae</taxon>
        <taxon>Pentapetalae</taxon>
        <taxon>rosids</taxon>
        <taxon>malvids</taxon>
        <taxon>Sapindales</taxon>
        <taxon>Meliaceae</taxon>
        <taxon>Melia</taxon>
    </lineage>
</organism>
<keyword evidence="2" id="KW-1185">Reference proteome</keyword>
<dbReference type="EMBL" id="CM051406">
    <property type="protein sequence ID" value="KAJ4703218.1"/>
    <property type="molecule type" value="Genomic_DNA"/>
</dbReference>
<dbReference type="Proteomes" id="UP001164539">
    <property type="component" value="Chromosome 13"/>
</dbReference>
<name>A0ACC1WVX3_MELAZ</name>
<gene>
    <name evidence="1" type="ORF">OWV82_023148</name>
</gene>
<accession>A0ACC1WVX3</accession>